<keyword evidence="4" id="KW-1185">Reference proteome</keyword>
<dbReference type="Gene3D" id="3.40.50.150">
    <property type="entry name" value="Vaccinia Virus protein VP39"/>
    <property type="match status" value="1"/>
</dbReference>
<dbReference type="InterPro" id="IPR029063">
    <property type="entry name" value="SAM-dependent_MTases_sf"/>
</dbReference>
<dbReference type="EMBL" id="RSCL01000041">
    <property type="protein sequence ID" value="RUS95549.1"/>
    <property type="molecule type" value="Genomic_DNA"/>
</dbReference>
<dbReference type="CDD" id="cd02440">
    <property type="entry name" value="AdoMet_MTases"/>
    <property type="match status" value="1"/>
</dbReference>
<gene>
    <name evidence="3" type="ORF">DSM106972_090250</name>
</gene>
<comment type="caution">
    <text evidence="3">The sequence shown here is derived from an EMBL/GenBank/DDBJ whole genome shotgun (WGS) entry which is preliminary data.</text>
</comment>
<evidence type="ECO:0000259" key="2">
    <source>
        <dbReference type="Pfam" id="PF08242"/>
    </source>
</evidence>
<dbReference type="GO" id="GO:0032259">
    <property type="term" value="P:methylation"/>
    <property type="evidence" value="ECO:0007669"/>
    <property type="project" value="UniProtKB-KW"/>
</dbReference>
<dbReference type="AlphaFoldDB" id="A0A3S1C2K2"/>
<sequence>MPTPQEPMQKPTIDFDTNPTVPTSEYDEMARIALPGYEAMHTMALSILKSHLPKTANLLIVGAGTGMELIRYSQSNSEWSFLGIDPSANMLEIARTKIEQHNLSECITLQQTYTHELPSTPLYDAATSILVMHFIPDDAKLAFLQSIAQRLKQGAPFILVDIFGKKGTPEFERIITYIQSYWEEMGRTEANIKEMLATFEKGIYPVEEARVYELLQQAGFTNVIRFYTGIWVGGWVASTC</sequence>
<evidence type="ECO:0000256" key="1">
    <source>
        <dbReference type="ARBA" id="ARBA00022679"/>
    </source>
</evidence>
<reference evidence="3" key="2">
    <citation type="journal article" date="2019" name="Genome Biol. Evol.">
        <title>Day and night: Metabolic profiles and evolutionary relationships of six axenic non-marine cyanobacteria.</title>
        <authorList>
            <person name="Will S.E."/>
            <person name="Henke P."/>
            <person name="Boedeker C."/>
            <person name="Huang S."/>
            <person name="Brinkmann H."/>
            <person name="Rohde M."/>
            <person name="Jarek M."/>
            <person name="Friedl T."/>
            <person name="Seufert S."/>
            <person name="Schumacher M."/>
            <person name="Overmann J."/>
            <person name="Neumann-Schaal M."/>
            <person name="Petersen J."/>
        </authorList>
    </citation>
    <scope>NUCLEOTIDE SEQUENCE [LARGE SCALE GENOMIC DNA]</scope>
    <source>
        <strain evidence="3">PCC 7102</strain>
    </source>
</reference>
<evidence type="ECO:0000313" key="4">
    <source>
        <dbReference type="Proteomes" id="UP000271624"/>
    </source>
</evidence>
<dbReference type="PANTHER" id="PTHR43861">
    <property type="entry name" value="TRANS-ACONITATE 2-METHYLTRANSFERASE-RELATED"/>
    <property type="match status" value="1"/>
</dbReference>
<organism evidence="3 4">
    <name type="scientific">Dulcicalothrix desertica PCC 7102</name>
    <dbReference type="NCBI Taxonomy" id="232991"/>
    <lineage>
        <taxon>Bacteria</taxon>
        <taxon>Bacillati</taxon>
        <taxon>Cyanobacteriota</taxon>
        <taxon>Cyanophyceae</taxon>
        <taxon>Nostocales</taxon>
        <taxon>Calotrichaceae</taxon>
        <taxon>Dulcicalothrix</taxon>
    </lineage>
</organism>
<dbReference type="GO" id="GO:0008168">
    <property type="term" value="F:methyltransferase activity"/>
    <property type="evidence" value="ECO:0007669"/>
    <property type="project" value="UniProtKB-KW"/>
</dbReference>
<name>A0A3S1C2K2_9CYAN</name>
<keyword evidence="1 3" id="KW-0808">Transferase</keyword>
<dbReference type="InterPro" id="IPR013217">
    <property type="entry name" value="Methyltransf_12"/>
</dbReference>
<evidence type="ECO:0000313" key="3">
    <source>
        <dbReference type="EMBL" id="RUS95549.1"/>
    </source>
</evidence>
<dbReference type="Pfam" id="PF08242">
    <property type="entry name" value="Methyltransf_12"/>
    <property type="match status" value="1"/>
</dbReference>
<protein>
    <submittedName>
        <fullName evidence="3">Methyltransferase</fullName>
    </submittedName>
</protein>
<dbReference type="SUPFAM" id="SSF53335">
    <property type="entry name" value="S-adenosyl-L-methionine-dependent methyltransferases"/>
    <property type="match status" value="1"/>
</dbReference>
<proteinExistence type="predicted"/>
<reference evidence="3" key="1">
    <citation type="submission" date="2018-12" db="EMBL/GenBank/DDBJ databases">
        <authorList>
            <person name="Will S."/>
            <person name="Neumann-Schaal M."/>
            <person name="Henke P."/>
        </authorList>
    </citation>
    <scope>NUCLEOTIDE SEQUENCE</scope>
    <source>
        <strain evidence="3">PCC 7102</strain>
    </source>
</reference>
<accession>A0A3S1C2K2</accession>
<dbReference type="PANTHER" id="PTHR43861:SF3">
    <property type="entry name" value="PUTATIVE (AFU_ORTHOLOGUE AFUA_2G14390)-RELATED"/>
    <property type="match status" value="1"/>
</dbReference>
<keyword evidence="3" id="KW-0489">Methyltransferase</keyword>
<feature type="domain" description="Methyltransferase type 12" evidence="2">
    <location>
        <begin position="59"/>
        <end position="155"/>
    </location>
</feature>
<dbReference type="Proteomes" id="UP000271624">
    <property type="component" value="Unassembled WGS sequence"/>
</dbReference>